<dbReference type="FunFam" id="1.10.600.10:FF:000001">
    <property type="entry name" value="Geranylgeranyl diphosphate synthase"/>
    <property type="match status" value="1"/>
</dbReference>
<proteinExistence type="inferred from homology"/>
<protein>
    <submittedName>
        <fullName evidence="8">Farnesyl diphosphate synthase</fullName>
        <ecNumber evidence="8">2.5.1.10</ecNumber>
    </submittedName>
</protein>
<name>A0A451CZZ0_9GAMM</name>
<comment type="cofactor">
    <cofactor evidence="1">
        <name>Mg(2+)</name>
        <dbReference type="ChEBI" id="CHEBI:18420"/>
    </cofactor>
</comment>
<dbReference type="SUPFAM" id="SSF48576">
    <property type="entry name" value="Terpenoid synthases"/>
    <property type="match status" value="1"/>
</dbReference>
<dbReference type="GO" id="GO:0046872">
    <property type="term" value="F:metal ion binding"/>
    <property type="evidence" value="ECO:0007669"/>
    <property type="project" value="UniProtKB-KW"/>
</dbReference>
<dbReference type="Proteomes" id="UP000294364">
    <property type="component" value="Chromosome"/>
</dbReference>
<dbReference type="InterPro" id="IPR053378">
    <property type="entry name" value="Prenyl_diphosphate_synthase"/>
</dbReference>
<sequence>MVLSTLLNKYHHRINEVLNQYIMKLPFKDISLVAAIEYALLSGGKRLRPCLVYAIGTMLHVEEIVLDVPAAAIECIHAYSLIHDDLPCMDNDSFRRGHVACHIKFGEDIAILAGDALQSLAFSILSESPMFGVMPKNRIAMLSELASASGARGMCGGQALDLSIIDKAQCTLEELERVYLYKTGILIRAAVRLGALTSRDTSFELIPLLDRFSNFIGLAFQLQDDILDYTSDRECIEKKLESDKNFSKKTYPFLVGLANTKIKLQNLCQNALSELEILSKKSFNTTLLEGLVHFIIERDI</sequence>
<dbReference type="PROSITE" id="PS00723">
    <property type="entry name" value="POLYPRENYL_SYNTHASE_1"/>
    <property type="match status" value="1"/>
</dbReference>
<dbReference type="SFLD" id="SFLDG01017">
    <property type="entry name" value="Polyprenyl_Transferase_Like"/>
    <property type="match status" value="1"/>
</dbReference>
<evidence type="ECO:0000256" key="1">
    <source>
        <dbReference type="ARBA" id="ARBA00001946"/>
    </source>
</evidence>
<dbReference type="GO" id="GO:0004337">
    <property type="term" value="F:(2E,6E)-farnesyl diphosphate synthase activity"/>
    <property type="evidence" value="ECO:0007669"/>
    <property type="project" value="UniProtKB-EC"/>
</dbReference>
<evidence type="ECO:0000256" key="6">
    <source>
        <dbReference type="ARBA" id="ARBA00023229"/>
    </source>
</evidence>
<keyword evidence="3 7" id="KW-0808">Transferase</keyword>
<evidence type="ECO:0000256" key="5">
    <source>
        <dbReference type="ARBA" id="ARBA00022842"/>
    </source>
</evidence>
<dbReference type="OrthoDB" id="9805316at2"/>
<comment type="similarity">
    <text evidence="2 7">Belongs to the FPP/GGPP synthase family.</text>
</comment>
<evidence type="ECO:0000256" key="4">
    <source>
        <dbReference type="ARBA" id="ARBA00022723"/>
    </source>
</evidence>
<dbReference type="GO" id="GO:0016114">
    <property type="term" value="P:terpenoid biosynthetic process"/>
    <property type="evidence" value="ECO:0007669"/>
    <property type="project" value="UniProtKB-ARBA"/>
</dbReference>
<keyword evidence="5" id="KW-0460">Magnesium</keyword>
<keyword evidence="4" id="KW-0479">Metal-binding</keyword>
<dbReference type="NCBIfam" id="NF007877">
    <property type="entry name" value="PRK10581.1"/>
    <property type="match status" value="1"/>
</dbReference>
<evidence type="ECO:0000256" key="7">
    <source>
        <dbReference type="RuleBase" id="RU004466"/>
    </source>
</evidence>
<dbReference type="EC" id="2.5.1.10" evidence="8"/>
<dbReference type="SFLD" id="SFLDS00005">
    <property type="entry name" value="Isoprenoid_Synthase_Type_I"/>
    <property type="match status" value="1"/>
</dbReference>
<dbReference type="PROSITE" id="PS00444">
    <property type="entry name" value="POLYPRENYL_SYNTHASE_2"/>
    <property type="match status" value="1"/>
</dbReference>
<evidence type="ECO:0000256" key="2">
    <source>
        <dbReference type="ARBA" id="ARBA00006706"/>
    </source>
</evidence>
<dbReference type="AlphaFoldDB" id="A0A451CZZ0"/>
<evidence type="ECO:0000313" key="8">
    <source>
        <dbReference type="EMBL" id="VFP78604.1"/>
    </source>
</evidence>
<accession>A0A451CZZ0</accession>
<gene>
    <name evidence="8" type="primary">ispA</name>
    <name evidence="8" type="ORF">ERCICURT3053_230</name>
</gene>
<evidence type="ECO:0000313" key="9">
    <source>
        <dbReference type="Proteomes" id="UP000294364"/>
    </source>
</evidence>
<organism evidence="8 9">
    <name type="scientific">Candidatus Erwinia haradaeae</name>
    <dbReference type="NCBI Taxonomy" id="1922217"/>
    <lineage>
        <taxon>Bacteria</taxon>
        <taxon>Pseudomonadati</taxon>
        <taxon>Pseudomonadota</taxon>
        <taxon>Gammaproteobacteria</taxon>
        <taxon>Enterobacterales</taxon>
        <taxon>Erwiniaceae</taxon>
        <taxon>Erwinia</taxon>
    </lineage>
</organism>
<dbReference type="InterPro" id="IPR008949">
    <property type="entry name" value="Isoprenoid_synthase_dom_sf"/>
</dbReference>
<dbReference type="InterPro" id="IPR033749">
    <property type="entry name" value="Polyprenyl_synt_CS"/>
</dbReference>
<dbReference type="RefSeq" id="WP_157991927.1">
    <property type="nucleotide sequence ID" value="NZ_LR217698.1"/>
</dbReference>
<dbReference type="PANTHER" id="PTHR43281:SF1">
    <property type="entry name" value="FARNESYL DIPHOSPHATE SYNTHASE"/>
    <property type="match status" value="1"/>
</dbReference>
<evidence type="ECO:0000256" key="3">
    <source>
        <dbReference type="ARBA" id="ARBA00022679"/>
    </source>
</evidence>
<reference evidence="8 9" key="1">
    <citation type="submission" date="2019-02" db="EMBL/GenBank/DDBJ databases">
        <authorList>
            <person name="Manzano-Marin A."/>
            <person name="Manzano-Marin A."/>
        </authorList>
    </citation>
    <scope>NUCLEOTIDE SEQUENCE [LARGE SCALE GENOMIC DNA]</scope>
    <source>
        <strain evidence="8 9">ErCicurtihirsuta</strain>
    </source>
</reference>
<dbReference type="InterPro" id="IPR000092">
    <property type="entry name" value="Polyprenyl_synt"/>
</dbReference>
<dbReference type="PANTHER" id="PTHR43281">
    <property type="entry name" value="FARNESYL DIPHOSPHATE SYNTHASE"/>
    <property type="match status" value="1"/>
</dbReference>
<dbReference type="CDD" id="cd00685">
    <property type="entry name" value="Trans_IPPS_HT"/>
    <property type="match status" value="1"/>
</dbReference>
<dbReference type="Pfam" id="PF00348">
    <property type="entry name" value="polyprenyl_synt"/>
    <property type="match status" value="1"/>
</dbReference>
<dbReference type="EMBL" id="LR217698">
    <property type="protein sequence ID" value="VFP78604.1"/>
    <property type="molecule type" value="Genomic_DNA"/>
</dbReference>
<dbReference type="GO" id="GO:0008654">
    <property type="term" value="P:phospholipid biosynthetic process"/>
    <property type="evidence" value="ECO:0007669"/>
    <property type="project" value="UniProtKB-ARBA"/>
</dbReference>
<keyword evidence="6" id="KW-0414">Isoprene biosynthesis</keyword>
<dbReference type="GO" id="GO:0005737">
    <property type="term" value="C:cytoplasm"/>
    <property type="evidence" value="ECO:0007669"/>
    <property type="project" value="UniProtKB-ARBA"/>
</dbReference>
<dbReference type="Gene3D" id="1.10.600.10">
    <property type="entry name" value="Farnesyl Diphosphate Synthase"/>
    <property type="match status" value="1"/>
</dbReference>
<dbReference type="NCBIfam" id="NF045485">
    <property type="entry name" value="FPPsyn"/>
    <property type="match status" value="1"/>
</dbReference>